<name>A0A2I0UCN5_LIMLA</name>
<accession>A0A2I0UCN5</accession>
<protein>
    <recommendedName>
        <fullName evidence="3">Rna-directed dna polymerase from mobile element jockey-like</fullName>
    </recommendedName>
</protein>
<dbReference type="EMBL" id="KZ505869">
    <property type="protein sequence ID" value="PKU43805.1"/>
    <property type="molecule type" value="Genomic_DNA"/>
</dbReference>
<dbReference type="Proteomes" id="UP000233556">
    <property type="component" value="Unassembled WGS sequence"/>
</dbReference>
<gene>
    <name evidence="1" type="ORF">llap_5871</name>
</gene>
<dbReference type="PANTHER" id="PTHR33332">
    <property type="entry name" value="REVERSE TRANSCRIPTASE DOMAIN-CONTAINING PROTEIN"/>
    <property type="match status" value="1"/>
</dbReference>
<sequence length="303" mass="35465">MNNIDRGIECILSKFANTKLSDAIDTTERWDFIQRDLDKFKKWAHVNLMRFNKAKCKVLHVGQENRWYQYRLGDEGIEKSPEEKELGVLVVKKLNMTQQCVLAAQKANCILGFIKRSVPSMLREVILPHCSTLVRPHLEYCVRVWTPQHKNDMGLLQYIQRCSAKMIRGLEHSCYEDRLKELGLFSLEKRSLWGDLIAAVKALKVCYLKGASEKDGNRLFNRMFSDRTRGNVFNLKEVRFRLDIREKFFTRRLMKYWHWLPKEVEGALSLETFKVTLWAWGSEQPDLVEDVPAHCRGVGPDDL</sequence>
<keyword evidence="2" id="KW-1185">Reference proteome</keyword>
<reference evidence="2" key="2">
    <citation type="submission" date="2017-12" db="EMBL/GenBank/DDBJ databases">
        <title>Genome sequence of the Bar-tailed Godwit (Limosa lapponica baueri).</title>
        <authorList>
            <person name="Lima N.C.B."/>
            <person name="Parody-Merino A.M."/>
            <person name="Battley P.F."/>
            <person name="Fidler A.E."/>
            <person name="Prosdocimi F."/>
        </authorList>
    </citation>
    <scope>NUCLEOTIDE SEQUENCE [LARGE SCALE GENOMIC DNA]</scope>
</reference>
<dbReference type="OrthoDB" id="276744at2759"/>
<evidence type="ECO:0008006" key="3">
    <source>
        <dbReference type="Google" id="ProtNLM"/>
    </source>
</evidence>
<evidence type="ECO:0000313" key="1">
    <source>
        <dbReference type="EMBL" id="PKU43805.1"/>
    </source>
</evidence>
<dbReference type="AlphaFoldDB" id="A0A2I0UCN5"/>
<evidence type="ECO:0000313" key="2">
    <source>
        <dbReference type="Proteomes" id="UP000233556"/>
    </source>
</evidence>
<organism evidence="1 2">
    <name type="scientific">Limosa lapponica baueri</name>
    <dbReference type="NCBI Taxonomy" id="1758121"/>
    <lineage>
        <taxon>Eukaryota</taxon>
        <taxon>Metazoa</taxon>
        <taxon>Chordata</taxon>
        <taxon>Craniata</taxon>
        <taxon>Vertebrata</taxon>
        <taxon>Euteleostomi</taxon>
        <taxon>Archelosauria</taxon>
        <taxon>Archosauria</taxon>
        <taxon>Dinosauria</taxon>
        <taxon>Saurischia</taxon>
        <taxon>Theropoda</taxon>
        <taxon>Coelurosauria</taxon>
        <taxon>Aves</taxon>
        <taxon>Neognathae</taxon>
        <taxon>Neoaves</taxon>
        <taxon>Charadriiformes</taxon>
        <taxon>Scolopacidae</taxon>
        <taxon>Limosa</taxon>
    </lineage>
</organism>
<reference evidence="2" key="1">
    <citation type="submission" date="2017-11" db="EMBL/GenBank/DDBJ databases">
        <authorList>
            <person name="Lima N.C."/>
            <person name="Parody-Merino A.M."/>
            <person name="Battley P.F."/>
            <person name="Fidler A.E."/>
            <person name="Prosdocimi F."/>
        </authorList>
    </citation>
    <scope>NUCLEOTIDE SEQUENCE [LARGE SCALE GENOMIC DNA]</scope>
</reference>
<proteinExistence type="predicted"/>